<feature type="compositionally biased region" description="Low complexity" evidence="7">
    <location>
        <begin position="175"/>
        <end position="186"/>
    </location>
</feature>
<evidence type="ECO:0000313" key="10">
    <source>
        <dbReference type="Proteomes" id="UP000541444"/>
    </source>
</evidence>
<keyword evidence="5" id="KW-0804">Transcription</keyword>
<keyword evidence="6" id="KW-0539">Nucleus</keyword>
<feature type="domain" description="CG-1" evidence="8">
    <location>
        <begin position="37"/>
        <end position="163"/>
    </location>
</feature>
<dbReference type="SMART" id="SM01076">
    <property type="entry name" value="CG-1"/>
    <property type="match status" value="1"/>
</dbReference>
<dbReference type="PANTHER" id="PTHR23335:SF29">
    <property type="entry name" value="CALMODULIN-BINDING TRANSCRIPTION ACTIVATOR 1"/>
    <property type="match status" value="1"/>
</dbReference>
<accession>A0A7J7LDK8</accession>
<dbReference type="GO" id="GO:0003690">
    <property type="term" value="F:double-stranded DNA binding"/>
    <property type="evidence" value="ECO:0007669"/>
    <property type="project" value="TreeGrafter"/>
</dbReference>
<dbReference type="EMBL" id="JACGCM010002358">
    <property type="protein sequence ID" value="KAF6140604.1"/>
    <property type="molecule type" value="Genomic_DNA"/>
</dbReference>
<dbReference type="InterPro" id="IPR013783">
    <property type="entry name" value="Ig-like_fold"/>
</dbReference>
<dbReference type="FunFam" id="2.60.40.10:FF:000314">
    <property type="entry name" value="Calmodulin-binding transcription activator 2"/>
    <property type="match status" value="1"/>
</dbReference>
<sequence length="760" mass="86308">MAVLWKIRNNASYVTDLERSLAEINELTNQSADPEDIERILLEAQTRWLRPAEICEILRNHNKFRIAPEPPNKPPSGSLFLFDRKVLRYFRKDGHSWRKKKDGKTVKEAHERLKAGSVDVLHCYYAHGEDNESFQRRSYWMLEEEFMHIVLVHYREVKGNKTSFGRPRETEDVISSSQISSPLSSSYVTNHSHAPSQTTDSTSLNSAHTSEYEDVESDIYQTSSGYHSYPELQQSGNMPSTSVMASNLLGSYFPSYPNNQYSYQGKQSATSETNYTSHFEENQGRVNNGSGFGVNFEGRKELDLASWEEVFEHCTSGLENTPATMGFPLKQENVMLGQRMTQENVMLGQRMTQELNMKEEFVETHGKEKWQISPDVPKWKMDQNIDADFSSDLYTRSHVQKHNATEPFWMYSEEQNRQLSDGDLGCILEDNITVTGNFNDSEKGLKKLDSFTRWMSSELGEVGESPMESNSGVYWDTIEGDTVDAGTSVSPQVNLEAYLLSPSLSQEQLFSIVDFSPNWAYTDSETKVLITGMFLKNQEDVRKCKWSCMFGEVEVPVEILADGVLRCHAPAHTDGRVPFYVTCSNRLACSEVREFEFRTNLSRDSEMIDLYRGSTTDTDVLRTRFGKLLSLGSAGQLMSPSVCEKPEISNKINSLMKKENDEWSQMLELTSEKEFSPGKVKDHLLEKILKENLHSWLLHKVTEDGKGPNVLDKEGQGVLHLAAALGYDWAIEPTIAAGVSINFRDISGWTALHWAAFCGR</sequence>
<dbReference type="Gene3D" id="1.25.40.20">
    <property type="entry name" value="Ankyrin repeat-containing domain"/>
    <property type="match status" value="1"/>
</dbReference>
<evidence type="ECO:0000256" key="6">
    <source>
        <dbReference type="ARBA" id="ARBA00023242"/>
    </source>
</evidence>
<dbReference type="InterPro" id="IPR002909">
    <property type="entry name" value="IPT_dom"/>
</dbReference>
<dbReference type="InterPro" id="IPR036770">
    <property type="entry name" value="Ankyrin_rpt-contain_sf"/>
</dbReference>
<dbReference type="SUPFAM" id="SSF81296">
    <property type="entry name" value="E set domains"/>
    <property type="match status" value="1"/>
</dbReference>
<dbReference type="AlphaFoldDB" id="A0A7J7LDK8"/>
<comment type="caution">
    <text evidence="9">The sequence shown here is derived from an EMBL/GenBank/DDBJ whole genome shotgun (WGS) entry which is preliminary data.</text>
</comment>
<evidence type="ECO:0000313" key="9">
    <source>
        <dbReference type="EMBL" id="KAF6140604.1"/>
    </source>
</evidence>
<dbReference type="InterPro" id="IPR005559">
    <property type="entry name" value="CG-1_dom"/>
</dbReference>
<gene>
    <name evidence="9" type="ORF">GIB67_013897</name>
</gene>
<dbReference type="GO" id="GO:0003712">
    <property type="term" value="F:transcription coregulator activity"/>
    <property type="evidence" value="ECO:0007669"/>
    <property type="project" value="TreeGrafter"/>
</dbReference>
<feature type="compositionally biased region" description="Polar residues" evidence="7">
    <location>
        <begin position="187"/>
        <end position="209"/>
    </location>
</feature>
<evidence type="ECO:0000256" key="3">
    <source>
        <dbReference type="ARBA" id="ARBA00023043"/>
    </source>
</evidence>
<name>A0A7J7LDK8_9MAGN</name>
<dbReference type="InterPro" id="IPR014756">
    <property type="entry name" value="Ig_E-set"/>
</dbReference>
<dbReference type="PANTHER" id="PTHR23335">
    <property type="entry name" value="CALMODULIN-BINDING TRANSCRIPTION ACTIVATOR CAMTA"/>
    <property type="match status" value="1"/>
</dbReference>
<protein>
    <recommendedName>
        <fullName evidence="8">CG-1 domain-containing protein</fullName>
    </recommendedName>
</protein>
<dbReference type="GO" id="GO:0005634">
    <property type="term" value="C:nucleus"/>
    <property type="evidence" value="ECO:0007669"/>
    <property type="project" value="UniProtKB-SubCell"/>
</dbReference>
<proteinExistence type="inferred from homology"/>
<dbReference type="SUPFAM" id="SSF48403">
    <property type="entry name" value="Ankyrin repeat"/>
    <property type="match status" value="1"/>
</dbReference>
<dbReference type="Pfam" id="PF03859">
    <property type="entry name" value="CG-1"/>
    <property type="match status" value="1"/>
</dbReference>
<dbReference type="PROSITE" id="PS51437">
    <property type="entry name" value="CG_1"/>
    <property type="match status" value="1"/>
</dbReference>
<evidence type="ECO:0000256" key="7">
    <source>
        <dbReference type="SAM" id="MobiDB-lite"/>
    </source>
</evidence>
<comment type="similarity">
    <text evidence="2">Belongs to the CAMTA family.</text>
</comment>
<evidence type="ECO:0000256" key="4">
    <source>
        <dbReference type="ARBA" id="ARBA00023159"/>
    </source>
</evidence>
<reference evidence="9 10" key="1">
    <citation type="journal article" date="2020" name="IScience">
        <title>Genome Sequencing of the Endangered Kingdonia uniflora (Circaeasteraceae, Ranunculales) Reveals Potential Mechanisms of Evolutionary Specialization.</title>
        <authorList>
            <person name="Sun Y."/>
            <person name="Deng T."/>
            <person name="Zhang A."/>
            <person name="Moore M.J."/>
            <person name="Landis J.B."/>
            <person name="Lin N."/>
            <person name="Zhang H."/>
            <person name="Zhang X."/>
            <person name="Huang J."/>
            <person name="Zhang X."/>
            <person name="Sun H."/>
            <person name="Wang H."/>
        </authorList>
    </citation>
    <scope>NUCLEOTIDE SEQUENCE [LARGE SCALE GENOMIC DNA]</scope>
    <source>
        <strain evidence="9">TB1705</strain>
        <tissue evidence="9">Leaf</tissue>
    </source>
</reference>
<comment type="subcellular location">
    <subcellularLocation>
        <location evidence="1">Nucleus</location>
    </subcellularLocation>
</comment>
<keyword evidence="4" id="KW-0010">Activator</keyword>
<dbReference type="OrthoDB" id="407555at2759"/>
<evidence type="ECO:0000259" key="8">
    <source>
        <dbReference type="PROSITE" id="PS51437"/>
    </source>
</evidence>
<evidence type="ECO:0000256" key="1">
    <source>
        <dbReference type="ARBA" id="ARBA00004123"/>
    </source>
</evidence>
<dbReference type="Proteomes" id="UP000541444">
    <property type="component" value="Unassembled WGS sequence"/>
</dbReference>
<dbReference type="Gene3D" id="2.60.40.10">
    <property type="entry name" value="Immunoglobulins"/>
    <property type="match status" value="1"/>
</dbReference>
<organism evidence="9 10">
    <name type="scientific">Kingdonia uniflora</name>
    <dbReference type="NCBI Taxonomy" id="39325"/>
    <lineage>
        <taxon>Eukaryota</taxon>
        <taxon>Viridiplantae</taxon>
        <taxon>Streptophyta</taxon>
        <taxon>Embryophyta</taxon>
        <taxon>Tracheophyta</taxon>
        <taxon>Spermatophyta</taxon>
        <taxon>Magnoliopsida</taxon>
        <taxon>Ranunculales</taxon>
        <taxon>Circaeasteraceae</taxon>
        <taxon>Kingdonia</taxon>
    </lineage>
</organism>
<keyword evidence="10" id="KW-1185">Reference proteome</keyword>
<keyword evidence="3" id="KW-0040">ANK repeat</keyword>
<evidence type="ECO:0000256" key="2">
    <source>
        <dbReference type="ARBA" id="ARBA00008267"/>
    </source>
</evidence>
<evidence type="ECO:0000256" key="5">
    <source>
        <dbReference type="ARBA" id="ARBA00023163"/>
    </source>
</evidence>
<dbReference type="GO" id="GO:0006357">
    <property type="term" value="P:regulation of transcription by RNA polymerase II"/>
    <property type="evidence" value="ECO:0007669"/>
    <property type="project" value="TreeGrafter"/>
</dbReference>
<feature type="region of interest" description="Disordered" evidence="7">
    <location>
        <begin position="161"/>
        <end position="212"/>
    </location>
</feature>
<dbReference type="Pfam" id="PF01833">
    <property type="entry name" value="TIG"/>
    <property type="match status" value="1"/>
</dbReference>